<name>A0ABY1UN69_9APIC</name>
<feature type="compositionally biased region" description="Basic residues" evidence="1">
    <location>
        <begin position="331"/>
        <end position="342"/>
    </location>
</feature>
<evidence type="ECO:0000256" key="1">
    <source>
        <dbReference type="SAM" id="MobiDB-lite"/>
    </source>
</evidence>
<reference evidence="2" key="1">
    <citation type="submission" date="2016-09" db="EMBL/GenBank/DDBJ databases">
        <authorList>
            <consortium name="Pathogen Informatics"/>
            <person name="Sun Q."/>
            <person name="Inoue M."/>
        </authorList>
    </citation>
    <scope>NUCLEOTIDE SEQUENCE</scope>
</reference>
<feature type="compositionally biased region" description="Low complexity" evidence="1">
    <location>
        <begin position="343"/>
        <end position="407"/>
    </location>
</feature>
<organism evidence="2 3">
    <name type="scientific">Plasmodium gaboni</name>
    <dbReference type="NCBI Taxonomy" id="647221"/>
    <lineage>
        <taxon>Eukaryota</taxon>
        <taxon>Sar</taxon>
        <taxon>Alveolata</taxon>
        <taxon>Apicomplexa</taxon>
        <taxon>Aconoidasida</taxon>
        <taxon>Haemosporida</taxon>
        <taxon>Plasmodiidae</taxon>
        <taxon>Plasmodium</taxon>
        <taxon>Plasmodium (Laverania)</taxon>
    </lineage>
</organism>
<gene>
    <name evidence="2" type="ORF">PGABG01_1026900</name>
</gene>
<keyword evidence="3" id="KW-1185">Reference proteome</keyword>
<feature type="region of interest" description="Disordered" evidence="1">
    <location>
        <begin position="320"/>
        <end position="410"/>
    </location>
</feature>
<proteinExistence type="predicted"/>
<accession>A0ABY1UN69</accession>
<evidence type="ECO:0000313" key="3">
    <source>
        <dbReference type="Proteomes" id="UP000831156"/>
    </source>
</evidence>
<dbReference type="Proteomes" id="UP000831156">
    <property type="component" value="Chromosome 10"/>
</dbReference>
<protein>
    <submittedName>
        <fullName evidence="2">Uncharacterized protein</fullName>
    </submittedName>
</protein>
<sequence length="841" mass="100717">MKCSKMLEHNKKERKNKHVEENEMVEYNKEKDINYICRIVKKYNIGKNLVGFGGAFTRFANESIAFHNKTFNPQLGIHMNVCLFNNELFQNYYIKLIHFSRWHILVYLSNKKLYVYKHSRYVWHVEHFNEWKQINVPTKNEIINIQIVSCNYQGDLYFDNITNDNKNFNIYEQKENDDYYDHFYYYYINNILNNNNNNMSCNIQNNQYDPINLFSVYLIDNKNNLYVGINSNVDSQNLIITKIKIIIPKYLKEKNFKIHSLLASLPEINEQHLKHKNIHLNFSTIIELSYNCLIKKSNIKLCNTFTHQYNSKKFDELANNSSQENYERVQVKKNKITKKAKSKISSIIDNNNDNNYNNNNSNNNNNNSNNNNNNSNSNNNNSNNNNNNSNNNNNNSNNNNNNNNNINQHMFMPEHNYHDDTQSSVYNNTSIFNKNNPFPFIDSYNDTPQDFTKIKNKQSNNIHYNINTKRFESMYCKKKIITNYITSSDESVTKNNCSYNKKKKTYKYSYFKNEENKNIQRNSQSIENDNSIQEDTYENNQIINKKIYFVFIKISNNKNFRIKLINSKPQKLISGTSCNHGCILFENKEIYFWLYHQKEDKFSEENKNDQLRYIHEYNRSYNNNKNDNSYISLEKLKSPKVNIIDVCYCNNTYIMLSEDNNLYILKYPFLRNLRAVNFFFYINNYLYKNIHFENSKNFLTLQKLRNDKLIEMYITDYILITVHSTKDICFTPFLFQNIYIYRDAQYIDVLSTKYEYQIKNLLKQLGEFIKGGIENLYTVEEKKKFPNLIKYEMIDFSFKEKNSFTLYITPNALIVCIYNVIEYYGMLDYTISNFLSNYYIV</sequence>
<dbReference type="EMBL" id="LT969433">
    <property type="protein sequence ID" value="SOV15045.1"/>
    <property type="molecule type" value="Genomic_DNA"/>
</dbReference>
<evidence type="ECO:0000313" key="2">
    <source>
        <dbReference type="EMBL" id="SOV15045.1"/>
    </source>
</evidence>